<dbReference type="RefSeq" id="WP_066286489.1">
    <property type="nucleotide sequence ID" value="NZ_CP016761.1"/>
</dbReference>
<sequence>MDKMPSTYEYADYYASYVKLVPQGDIIQILREQMKETFALLSTLTEPQSEYRYAAGKWSIKEVIGHITDTERIMSYRLLSIARGERASLPGYDENEYVAEANFDKQSLKDLLDHFACVRQSTIHLIKSLSGESLSRRGTANNSEVTAQALITIIAGHELHHRKIIQERYLNL</sequence>
<dbReference type="InterPro" id="IPR024775">
    <property type="entry name" value="DinB-like"/>
</dbReference>
<gene>
    <name evidence="2" type="ORF">ABE41_003345</name>
</gene>
<evidence type="ECO:0000313" key="3">
    <source>
        <dbReference type="Proteomes" id="UP000077412"/>
    </source>
</evidence>
<dbReference type="OrthoDB" id="9793216at2"/>
<dbReference type="InterPro" id="IPR034660">
    <property type="entry name" value="DinB/YfiT-like"/>
</dbReference>
<evidence type="ECO:0000259" key="1">
    <source>
        <dbReference type="Pfam" id="PF12867"/>
    </source>
</evidence>
<dbReference type="Pfam" id="PF12867">
    <property type="entry name" value="DinB_2"/>
    <property type="match status" value="1"/>
</dbReference>
<dbReference type="KEGG" id="far:ABE41_003345"/>
<organism evidence="2 3">
    <name type="scientific">Fictibacillus arsenicus</name>
    <dbReference type="NCBI Taxonomy" id="255247"/>
    <lineage>
        <taxon>Bacteria</taxon>
        <taxon>Bacillati</taxon>
        <taxon>Bacillota</taxon>
        <taxon>Bacilli</taxon>
        <taxon>Bacillales</taxon>
        <taxon>Fictibacillaceae</taxon>
        <taxon>Fictibacillus</taxon>
    </lineage>
</organism>
<dbReference type="EMBL" id="CP016761">
    <property type="protein sequence ID" value="ANX11028.1"/>
    <property type="molecule type" value="Genomic_DNA"/>
</dbReference>
<keyword evidence="3" id="KW-1185">Reference proteome</keyword>
<dbReference type="STRING" id="255247.ABE41_003345"/>
<protein>
    <submittedName>
        <fullName evidence="2">Damage-inducible protein DinB</fullName>
    </submittedName>
</protein>
<evidence type="ECO:0000313" key="2">
    <source>
        <dbReference type="EMBL" id="ANX11028.1"/>
    </source>
</evidence>
<dbReference type="Proteomes" id="UP000077412">
    <property type="component" value="Chromosome"/>
</dbReference>
<accession>A0A1B1Z0P5</accession>
<proteinExistence type="predicted"/>
<reference evidence="2 3" key="1">
    <citation type="submission" date="2016-08" db="EMBL/GenBank/DDBJ databases">
        <title>Complete genome sequence of Fictibacillus arsenicus G25-54, a strain with toxicity to nematodes and a potential arsenic-resistance activity.</title>
        <authorList>
            <person name="Zheng Z."/>
        </authorList>
    </citation>
    <scope>NUCLEOTIDE SEQUENCE [LARGE SCALE GENOMIC DNA]</scope>
    <source>
        <strain evidence="2 3">G25-54</strain>
    </source>
</reference>
<dbReference type="Gene3D" id="1.20.120.450">
    <property type="entry name" value="dinb family like domain"/>
    <property type="match status" value="1"/>
</dbReference>
<dbReference type="AlphaFoldDB" id="A0A1B1Z0P5"/>
<feature type="domain" description="DinB-like" evidence="1">
    <location>
        <begin position="30"/>
        <end position="165"/>
    </location>
</feature>
<dbReference type="SUPFAM" id="SSF109854">
    <property type="entry name" value="DinB/YfiT-like putative metalloenzymes"/>
    <property type="match status" value="1"/>
</dbReference>
<name>A0A1B1Z0P5_9BACL</name>